<comment type="caution">
    <text evidence="2">The sequence shown here is derived from an EMBL/GenBank/DDBJ whole genome shotgun (WGS) entry which is preliminary data.</text>
</comment>
<organism evidence="2">
    <name type="scientific">gut metagenome</name>
    <dbReference type="NCBI Taxonomy" id="749906"/>
    <lineage>
        <taxon>unclassified sequences</taxon>
        <taxon>metagenomes</taxon>
        <taxon>organismal metagenomes</taxon>
    </lineage>
</organism>
<sequence>MIRGDWGNGADRKARLESAGYNYDAVQARVNAILGGGN</sequence>
<evidence type="ECO:0000313" key="2">
    <source>
        <dbReference type="EMBL" id="EJW93844.1"/>
    </source>
</evidence>
<dbReference type="SMART" id="SM01095">
    <property type="entry name" value="Cpl-7"/>
    <property type="match status" value="1"/>
</dbReference>
<dbReference type="EMBL" id="AMCI01006728">
    <property type="protein sequence ID" value="EJW93844.1"/>
    <property type="molecule type" value="Genomic_DNA"/>
</dbReference>
<reference evidence="2" key="1">
    <citation type="journal article" date="2012" name="PLoS ONE">
        <title>Gene sets for utilization of primary and secondary nutrition supplies in the distal gut of endangered iberian lynx.</title>
        <authorList>
            <person name="Alcaide M."/>
            <person name="Messina E."/>
            <person name="Richter M."/>
            <person name="Bargiela R."/>
            <person name="Peplies J."/>
            <person name="Huws S.A."/>
            <person name="Newbold C.J."/>
            <person name="Golyshin P.N."/>
            <person name="Simon M.A."/>
            <person name="Lopez G."/>
            <person name="Yakimov M.M."/>
            <person name="Ferrer M."/>
        </authorList>
    </citation>
    <scope>NUCLEOTIDE SEQUENCE</scope>
</reference>
<dbReference type="InterPro" id="IPR013168">
    <property type="entry name" value="Cpl_7_lyso_C"/>
</dbReference>
<gene>
    <name evidence="2" type="ORF">EVA_18051</name>
</gene>
<evidence type="ECO:0000259" key="1">
    <source>
        <dbReference type="SMART" id="SM01095"/>
    </source>
</evidence>
<name>J9G2P3_9ZZZZ</name>
<accession>J9G2P3</accession>
<feature type="non-terminal residue" evidence="2">
    <location>
        <position position="38"/>
    </location>
</feature>
<dbReference type="AlphaFoldDB" id="J9G2P3"/>
<proteinExistence type="predicted"/>
<protein>
    <submittedName>
        <fullName evidence="2">Protein containing Cpl-7 lysozyme</fullName>
    </submittedName>
</protein>
<dbReference type="Pfam" id="PF08230">
    <property type="entry name" value="CW_7"/>
    <property type="match status" value="1"/>
</dbReference>
<feature type="domain" description="Cpl-7 lysozyme C-terminal" evidence="1">
    <location>
        <begin position="1"/>
        <end position="35"/>
    </location>
</feature>